<dbReference type="AlphaFoldDB" id="A0A7I7MF70"/>
<name>A0A7I7MF70_9MYCO</name>
<sequence length="177" mass="18297">MSARTFPARSDGWCRHRLLVLGTDVGDLVEAAGGFLCDRARAGWDVTVVATGCETSRSLAILGTTGTAAAVDIATALRALTPGAVVAVAPDLLAHDARLRHELARIARGGVVEILAWGRPAQAGPGQGLEPITHPVSAAARAFKGHALTAAGRAPRGEDAEALYRVRSPALRLLCPV</sequence>
<organism evidence="1 2">
    <name type="scientific">Mycolicibacterium psychrotolerans</name>
    <dbReference type="NCBI Taxonomy" id="216929"/>
    <lineage>
        <taxon>Bacteria</taxon>
        <taxon>Bacillati</taxon>
        <taxon>Actinomycetota</taxon>
        <taxon>Actinomycetes</taxon>
        <taxon>Mycobacteriales</taxon>
        <taxon>Mycobacteriaceae</taxon>
        <taxon>Mycolicibacterium</taxon>
    </lineage>
</organism>
<evidence type="ECO:0000313" key="1">
    <source>
        <dbReference type="EMBL" id="BBX70951.1"/>
    </source>
</evidence>
<gene>
    <name evidence="1" type="ORF">MPSYJ_44120</name>
</gene>
<accession>A0A7I7MF70</accession>
<dbReference type="Proteomes" id="UP000466514">
    <property type="component" value="Chromosome"/>
</dbReference>
<evidence type="ECO:0000313" key="2">
    <source>
        <dbReference type="Proteomes" id="UP000466514"/>
    </source>
</evidence>
<dbReference type="EMBL" id="AP022574">
    <property type="protein sequence ID" value="BBX70951.1"/>
    <property type="molecule type" value="Genomic_DNA"/>
</dbReference>
<dbReference type="RefSeq" id="WP_163724674.1">
    <property type="nucleotide sequence ID" value="NZ_AP022574.1"/>
</dbReference>
<protein>
    <submittedName>
        <fullName evidence="1">Uncharacterized protein</fullName>
    </submittedName>
</protein>
<dbReference type="KEGG" id="mpsc:MPSYJ_44120"/>
<keyword evidence="2" id="KW-1185">Reference proteome</keyword>
<proteinExistence type="predicted"/>
<reference evidence="1 2" key="1">
    <citation type="journal article" date="2019" name="Emerg. Microbes Infect.">
        <title>Comprehensive subspecies identification of 175 nontuberculous mycobacteria species based on 7547 genomic profiles.</title>
        <authorList>
            <person name="Matsumoto Y."/>
            <person name="Kinjo T."/>
            <person name="Motooka D."/>
            <person name="Nabeya D."/>
            <person name="Jung N."/>
            <person name="Uechi K."/>
            <person name="Horii T."/>
            <person name="Iida T."/>
            <person name="Fujita J."/>
            <person name="Nakamura S."/>
        </authorList>
    </citation>
    <scope>NUCLEOTIDE SEQUENCE [LARGE SCALE GENOMIC DNA]</scope>
    <source>
        <strain evidence="1 2">JCM 13323</strain>
    </source>
</reference>